<evidence type="ECO:0000313" key="2">
    <source>
        <dbReference type="EMBL" id="SMF00118.1"/>
    </source>
</evidence>
<proteinExistence type="predicted"/>
<evidence type="ECO:0008006" key="4">
    <source>
        <dbReference type="Google" id="ProtNLM"/>
    </source>
</evidence>
<dbReference type="Proteomes" id="UP000192907">
    <property type="component" value="Unassembled WGS sequence"/>
</dbReference>
<feature type="compositionally biased region" description="Low complexity" evidence="1">
    <location>
        <begin position="214"/>
        <end position="227"/>
    </location>
</feature>
<protein>
    <recommendedName>
        <fullName evidence="4">DUF1552 domain-containing protein</fullName>
    </recommendedName>
</protein>
<evidence type="ECO:0000313" key="3">
    <source>
        <dbReference type="Proteomes" id="UP000192907"/>
    </source>
</evidence>
<dbReference type="Pfam" id="PF07586">
    <property type="entry name" value="HXXSHH"/>
    <property type="match status" value="1"/>
</dbReference>
<dbReference type="RefSeq" id="WP_132316245.1">
    <property type="nucleotide sequence ID" value="NZ_FWZT01000003.1"/>
</dbReference>
<feature type="region of interest" description="Disordered" evidence="1">
    <location>
        <begin position="214"/>
        <end position="252"/>
    </location>
</feature>
<evidence type="ECO:0000256" key="1">
    <source>
        <dbReference type="SAM" id="MobiDB-lite"/>
    </source>
</evidence>
<organism evidence="2 3">
    <name type="scientific">Pseudobacteriovorax antillogorgiicola</name>
    <dbReference type="NCBI Taxonomy" id="1513793"/>
    <lineage>
        <taxon>Bacteria</taxon>
        <taxon>Pseudomonadati</taxon>
        <taxon>Bdellovibrionota</taxon>
        <taxon>Oligoflexia</taxon>
        <taxon>Oligoflexales</taxon>
        <taxon>Pseudobacteriovoracaceae</taxon>
        <taxon>Pseudobacteriovorax</taxon>
    </lineage>
</organism>
<accession>A0A1Y6BAU3</accession>
<name>A0A1Y6BAU3_9BACT</name>
<dbReference type="AlphaFoldDB" id="A0A1Y6BAU3"/>
<gene>
    <name evidence="2" type="ORF">SAMN06296036_10374</name>
</gene>
<dbReference type="OrthoDB" id="5482270at2"/>
<dbReference type="EMBL" id="FWZT01000003">
    <property type="protein sequence ID" value="SMF00118.1"/>
    <property type="molecule type" value="Genomic_DNA"/>
</dbReference>
<reference evidence="3" key="1">
    <citation type="submission" date="2017-04" db="EMBL/GenBank/DDBJ databases">
        <authorList>
            <person name="Varghese N."/>
            <person name="Submissions S."/>
        </authorList>
    </citation>
    <scope>NUCLEOTIDE SEQUENCE [LARGE SCALE GENOMIC DNA]</scope>
    <source>
        <strain evidence="3">RKEM611</strain>
    </source>
</reference>
<sequence length="419" mass="45219">MVKLTRRNFFNYASHTIVAAALWKTFQSTRAFGAQGRRKILICTSPNGHHNFQDTANALQNGLSDKTKAQTLVLEGLNFAVTQGGLDWHFGETCLLSFSDSKQRAPSFFTALGLNNNDIKYLGVDVGDRHYAHDSGSNPINAIQDPQLAMRTFFGRSFQSVNSHDLALIQSGKKNVIDPCLDDVKRLRNLLGSDAAIFNNYLDQLQKHYNSLAEQSEGGNSGGENAETPASIEDTPFEAPTCNKSPALKGGGSVEAKHEDMLEVAYQLMACDMAQVIVLSFLNTNTDPQHNLIHSNGFSDGGASFKGFTNSVHNRMAKFANRLTEGDYNILDRSAMVYISEGGAHADSPNGSFNTGHPTHNIPCAVYGSLGGAITKNGIFKANGQTNKNLWRQLADAMTPDGEADLDSIGGGGITPIGI</sequence>
<dbReference type="InterPro" id="IPR011447">
    <property type="entry name" value="DUF1552"/>
</dbReference>
<keyword evidence="3" id="KW-1185">Reference proteome</keyword>